<dbReference type="WBParaSite" id="SVE_1777700.1">
    <property type="protein sequence ID" value="SVE_1777700.1"/>
    <property type="gene ID" value="SVE_1777700"/>
</dbReference>
<proteinExistence type="predicted"/>
<name>A0A0K0FZA0_STRVS</name>
<accession>A0A0K0FZA0</accession>
<dbReference type="InterPro" id="IPR050951">
    <property type="entry name" value="Retrovirus_Pol_polyprotein"/>
</dbReference>
<dbReference type="GO" id="GO:0015074">
    <property type="term" value="P:DNA integration"/>
    <property type="evidence" value="ECO:0007669"/>
    <property type="project" value="InterPro"/>
</dbReference>
<evidence type="ECO:0000313" key="3">
    <source>
        <dbReference type="WBParaSite" id="SVE_1777700.1"/>
    </source>
</evidence>
<dbReference type="SUPFAM" id="SSF53098">
    <property type="entry name" value="Ribonuclease H-like"/>
    <property type="match status" value="1"/>
</dbReference>
<dbReference type="Proteomes" id="UP000035680">
    <property type="component" value="Unassembled WGS sequence"/>
</dbReference>
<dbReference type="Gene3D" id="3.30.420.10">
    <property type="entry name" value="Ribonuclease H-like superfamily/Ribonuclease H"/>
    <property type="match status" value="1"/>
</dbReference>
<dbReference type="PANTHER" id="PTHR37984:SF5">
    <property type="entry name" value="PROTEIN NYNRIN-LIKE"/>
    <property type="match status" value="1"/>
</dbReference>
<dbReference type="GO" id="GO:0003676">
    <property type="term" value="F:nucleic acid binding"/>
    <property type="evidence" value="ECO:0007669"/>
    <property type="project" value="InterPro"/>
</dbReference>
<dbReference type="InterPro" id="IPR001584">
    <property type="entry name" value="Integrase_cat-core"/>
</dbReference>
<dbReference type="PANTHER" id="PTHR37984">
    <property type="entry name" value="PROTEIN CBG26694"/>
    <property type="match status" value="1"/>
</dbReference>
<dbReference type="AlphaFoldDB" id="A0A0K0FZA0"/>
<keyword evidence="2" id="KW-1185">Reference proteome</keyword>
<sequence>MNKEQPGRLIETHKKFLPHLNEIWTVLNATLLCKKQNGPTLKLILMKCFTLLGCPKILRSDNELAFIAQPVTDYLLSVNVEQQFSSPHHHTSNAIVKRFNRTLRASIRIHREESLAAVTAHFTYAYNRSKNSSIGLSPAQILLNTSDRFTEDTQIHNGHSFIHRLIKDKRHQFHKPDLKRHGLKFKDAATSAKNQPQWEGPFTVVKRLYGDTYKIKRLGNHRRTRLSVEKIYADRLKKYAP</sequence>
<feature type="domain" description="Integrase catalytic" evidence="1">
    <location>
        <begin position="1"/>
        <end position="146"/>
    </location>
</feature>
<dbReference type="InterPro" id="IPR036397">
    <property type="entry name" value="RNaseH_sf"/>
</dbReference>
<dbReference type="PROSITE" id="PS50994">
    <property type="entry name" value="INTEGRASE"/>
    <property type="match status" value="1"/>
</dbReference>
<organism evidence="2 3">
    <name type="scientific">Strongyloides venezuelensis</name>
    <name type="common">Threadworm</name>
    <dbReference type="NCBI Taxonomy" id="75913"/>
    <lineage>
        <taxon>Eukaryota</taxon>
        <taxon>Metazoa</taxon>
        <taxon>Ecdysozoa</taxon>
        <taxon>Nematoda</taxon>
        <taxon>Chromadorea</taxon>
        <taxon>Rhabditida</taxon>
        <taxon>Tylenchina</taxon>
        <taxon>Panagrolaimomorpha</taxon>
        <taxon>Strongyloidoidea</taxon>
        <taxon>Strongyloididae</taxon>
        <taxon>Strongyloides</taxon>
    </lineage>
</organism>
<protein>
    <submittedName>
        <fullName evidence="3">Integrase catalytic domain-containing protein</fullName>
    </submittedName>
</protein>
<evidence type="ECO:0000259" key="1">
    <source>
        <dbReference type="PROSITE" id="PS50994"/>
    </source>
</evidence>
<evidence type="ECO:0000313" key="2">
    <source>
        <dbReference type="Proteomes" id="UP000035680"/>
    </source>
</evidence>
<reference evidence="3" key="2">
    <citation type="submission" date="2015-08" db="UniProtKB">
        <authorList>
            <consortium name="WormBaseParasite"/>
        </authorList>
    </citation>
    <scope>IDENTIFICATION</scope>
</reference>
<dbReference type="InterPro" id="IPR012337">
    <property type="entry name" value="RNaseH-like_sf"/>
</dbReference>
<reference evidence="2" key="1">
    <citation type="submission" date="2014-07" db="EMBL/GenBank/DDBJ databases">
        <authorList>
            <person name="Martin A.A"/>
            <person name="De Silva N."/>
        </authorList>
    </citation>
    <scope>NUCLEOTIDE SEQUENCE</scope>
</reference>